<dbReference type="EC" id="2.7.7.6" evidence="15"/>
<dbReference type="GO" id="GO:0003677">
    <property type="term" value="F:DNA binding"/>
    <property type="evidence" value="ECO:0007669"/>
    <property type="project" value="InterPro"/>
</dbReference>
<dbReference type="Pfam" id="PF04560">
    <property type="entry name" value="RNA_pol_Rpb2_7"/>
    <property type="match status" value="1"/>
</dbReference>
<dbReference type="CDD" id="cd00653">
    <property type="entry name" value="RNA_pol_B_RPB2"/>
    <property type="match status" value="1"/>
</dbReference>
<dbReference type="InterPro" id="IPR037033">
    <property type="entry name" value="DNA-dir_RNAP_su2_hyb_sf"/>
</dbReference>
<dbReference type="Gene3D" id="3.90.1100.10">
    <property type="match status" value="1"/>
</dbReference>
<evidence type="ECO:0000256" key="6">
    <source>
        <dbReference type="ARBA" id="ARBA00022679"/>
    </source>
</evidence>
<dbReference type="GO" id="GO:0009536">
    <property type="term" value="C:plastid"/>
    <property type="evidence" value="ECO:0007669"/>
    <property type="project" value="UniProtKB-SubCell"/>
</dbReference>
<evidence type="ECO:0000256" key="11">
    <source>
        <dbReference type="ARBA" id="ARBA00023163"/>
    </source>
</evidence>
<comment type="caution">
    <text evidence="21">The sequence shown here is derived from an EMBL/GenBank/DDBJ whole genome shotgun (WGS) entry which is preliminary data.</text>
</comment>
<feature type="domain" description="RNA polymerase Rpb2" evidence="19">
    <location>
        <begin position="9"/>
        <end position="74"/>
    </location>
</feature>
<comment type="catalytic activity">
    <reaction evidence="15">
        <text>RNA(n) + a ribonucleoside 5'-triphosphate = RNA(n+1) + diphosphate</text>
        <dbReference type="Rhea" id="RHEA:21248"/>
        <dbReference type="Rhea" id="RHEA-COMP:14527"/>
        <dbReference type="Rhea" id="RHEA-COMP:17342"/>
        <dbReference type="ChEBI" id="CHEBI:33019"/>
        <dbReference type="ChEBI" id="CHEBI:61557"/>
        <dbReference type="ChEBI" id="CHEBI:140395"/>
        <dbReference type="EC" id="2.7.7.6"/>
    </reaction>
</comment>
<dbReference type="SUPFAM" id="SSF64484">
    <property type="entry name" value="beta and beta-prime subunits of DNA dependent RNA-polymerase"/>
    <property type="match status" value="1"/>
</dbReference>
<keyword evidence="9" id="KW-0863">Zinc-finger</keyword>
<dbReference type="FunFam" id="3.90.1800.10:FF:000004">
    <property type="entry name" value="DNA-directed RNA polymerase subunit beta"/>
    <property type="match status" value="1"/>
</dbReference>
<evidence type="ECO:0000256" key="14">
    <source>
        <dbReference type="RuleBase" id="RU000434"/>
    </source>
</evidence>
<gene>
    <name evidence="21" type="ORF">WJX73_005626</name>
</gene>
<dbReference type="AlphaFoldDB" id="A0AAW1NM12"/>
<keyword evidence="11 15" id="KW-0804">Transcription</keyword>
<dbReference type="EMBL" id="JALJOQ010000273">
    <property type="protein sequence ID" value="KAK9786393.1"/>
    <property type="molecule type" value="Genomic_DNA"/>
</dbReference>
<dbReference type="Gene3D" id="2.40.270.10">
    <property type="entry name" value="DNA-directed RNA polymerase, subunit 2, domain 6"/>
    <property type="match status" value="2"/>
</dbReference>
<feature type="domain" description="DNA-directed RNA polymerase I subunit RPA2" evidence="20">
    <location>
        <begin position="123"/>
        <end position="199"/>
    </location>
</feature>
<dbReference type="GO" id="GO:0000428">
    <property type="term" value="C:DNA-directed RNA polymerase complex"/>
    <property type="evidence" value="ECO:0007669"/>
    <property type="project" value="UniProtKB-KW"/>
</dbReference>
<protein>
    <recommendedName>
        <fullName evidence="15">DNA-directed RNA polymerase subunit beta</fullName>
        <ecNumber evidence="15">2.7.7.6</ecNumber>
    </recommendedName>
</protein>
<evidence type="ECO:0000256" key="2">
    <source>
        <dbReference type="ARBA" id="ARBA00004123"/>
    </source>
</evidence>
<dbReference type="Proteomes" id="UP001465755">
    <property type="component" value="Unassembled WGS sequence"/>
</dbReference>
<feature type="domain" description="RNA polymerase Rpb2" evidence="18">
    <location>
        <begin position="672"/>
        <end position="781"/>
    </location>
</feature>
<feature type="domain" description="DNA-directed RNA polymerase subunit 2 hybrid-binding" evidence="17">
    <location>
        <begin position="251"/>
        <end position="669"/>
    </location>
</feature>
<dbReference type="InterPro" id="IPR015712">
    <property type="entry name" value="DNA-dir_RNA_pol_su2"/>
</dbReference>
<comment type="similarity">
    <text evidence="4 14">Belongs to the RNA polymerase beta chain family.</text>
</comment>
<evidence type="ECO:0000313" key="21">
    <source>
        <dbReference type="EMBL" id="KAK9786393.1"/>
    </source>
</evidence>
<evidence type="ECO:0000259" key="20">
    <source>
        <dbReference type="Pfam" id="PF06883"/>
    </source>
</evidence>
<evidence type="ECO:0000256" key="9">
    <source>
        <dbReference type="ARBA" id="ARBA00022771"/>
    </source>
</evidence>
<keyword evidence="22" id="KW-1185">Reference proteome</keyword>
<comment type="subunit">
    <text evidence="13">In plastids the minimal PEP RNA polymerase catalytic core is composed of four subunits: alpha, beta, beta', and beta''. When a (nuclear-encoded) sigma factor is associated with the core the holoenzyme is formed, which can initiate transcription.</text>
</comment>
<evidence type="ECO:0000256" key="16">
    <source>
        <dbReference type="SAM" id="MobiDB-lite"/>
    </source>
</evidence>
<dbReference type="GO" id="GO:0006351">
    <property type="term" value="P:DNA-templated transcription"/>
    <property type="evidence" value="ECO:0007669"/>
    <property type="project" value="InterPro"/>
</dbReference>
<dbReference type="PROSITE" id="PS01166">
    <property type="entry name" value="RNA_POL_BETA"/>
    <property type="match status" value="1"/>
</dbReference>
<sequence>MSQSSGFTVVAERLNFFRYMSHFRSVHRGAYFAQLRTTAVRKLMPESWGFLCPVHTPDGAPCGLLNHFAAACRIVTWPLDDPLATRTAIAQVMTSLGMIPSMPLRPIPAPPQYTPVTLDGIILGHMQTSLVEAAVARLRVLKTLTLAMSEVGSLPTGTVPPQGPEELIPPHMEVAHIPYARGGPYPGVYLHTAPARMHRPVTHLASGMRELIGSLEQSHLNVRCPDGGLGGSKGLVYSHAEEGTGAMLSIVASLTPFSDYNQSPRNMYQCQMGKQTMGTPLQAFPHRTDGKLYRIMSPQTPVARTKRYDAYCMDEHPNGTNMVVAVLAYTSYDMEDAMILNRAGIHRGLARGVVYKNETIDLRRRNPPAYLGIDPKPPAKAMRGGFARIGDAEERPKTIFGQKFPQNEPSKAESAAVSQKKVQPVGGYADAERMGTDGLPHPGTVLYPGQGYYSIVEPISGKAKTTVLKGEEVVNIDQVTLLGGDNRWAKANITMRIPRPPYIGDKFSSRHGQKGVLSQHYPDTDMPFCAATGMRPDLIINPHAFPSRMTIGMLLESLASKAAVLGGQFVNASPFQGFDEADYSSEAATDAQSRARLVKKFADQLESFGFQRHGGETMISGITGEEFAADIFIGPVYYQRLRHMVADKFQVRSTGGVNAMTRQPIKGRKLGGGIRFGEMERDALLAHGAANLLHDRLHTCSDYSVLPVCGRCKSLLSPHAKPRQRNMTGLADFGLDGDAGREVLTCRSCGSGSAIEQVACPFIFHYLATELAAMNIKCNLTLRNTPS</sequence>
<evidence type="ECO:0000256" key="3">
    <source>
        <dbReference type="ARBA" id="ARBA00004474"/>
    </source>
</evidence>
<dbReference type="GO" id="GO:0032549">
    <property type="term" value="F:ribonucleoside binding"/>
    <property type="evidence" value="ECO:0007669"/>
    <property type="project" value="InterPro"/>
</dbReference>
<dbReference type="Pfam" id="PF06883">
    <property type="entry name" value="RNA_pol_Rpa2_4"/>
    <property type="match status" value="1"/>
</dbReference>
<evidence type="ECO:0000259" key="17">
    <source>
        <dbReference type="Pfam" id="PF00562"/>
    </source>
</evidence>
<evidence type="ECO:0000256" key="1">
    <source>
        <dbReference type="ARBA" id="ARBA00004026"/>
    </source>
</evidence>
<evidence type="ECO:0000256" key="15">
    <source>
        <dbReference type="RuleBase" id="RU363031"/>
    </source>
</evidence>
<evidence type="ECO:0000259" key="19">
    <source>
        <dbReference type="Pfam" id="PF04565"/>
    </source>
</evidence>
<dbReference type="InterPro" id="IPR007120">
    <property type="entry name" value="DNA-dir_RNAP_su2_dom"/>
</dbReference>
<keyword evidence="10" id="KW-0862">Zinc</keyword>
<evidence type="ECO:0000256" key="8">
    <source>
        <dbReference type="ARBA" id="ARBA00022723"/>
    </source>
</evidence>
<dbReference type="Gene3D" id="3.90.1800.10">
    <property type="entry name" value="RNA polymerase alpha subunit dimerisation domain"/>
    <property type="match status" value="1"/>
</dbReference>
<evidence type="ECO:0000256" key="13">
    <source>
        <dbReference type="ARBA" id="ARBA00026088"/>
    </source>
</evidence>
<keyword evidence="12" id="KW-0539">Nucleus</keyword>
<comment type="subcellular location">
    <subcellularLocation>
        <location evidence="2">Nucleus</location>
    </subcellularLocation>
    <subcellularLocation>
        <location evidence="3">Plastid</location>
    </subcellularLocation>
</comment>
<dbReference type="GO" id="GO:0005634">
    <property type="term" value="C:nucleus"/>
    <property type="evidence" value="ECO:0007669"/>
    <property type="project" value="UniProtKB-SubCell"/>
</dbReference>
<comment type="function">
    <text evidence="1 15">DNA-dependent RNA polymerase catalyzes the transcription of DNA into RNA using the four ribonucleoside triphosphates as substrates.</text>
</comment>
<keyword evidence="6 15" id="KW-0808">Transferase</keyword>
<dbReference type="Pfam" id="PF04565">
    <property type="entry name" value="RNA_pol_Rpb2_3"/>
    <property type="match status" value="1"/>
</dbReference>
<dbReference type="GO" id="GO:0003899">
    <property type="term" value="F:DNA-directed RNA polymerase activity"/>
    <property type="evidence" value="ECO:0007669"/>
    <property type="project" value="UniProtKB-EC"/>
</dbReference>
<accession>A0AAW1NM12</accession>
<dbReference type="GO" id="GO:0008270">
    <property type="term" value="F:zinc ion binding"/>
    <property type="evidence" value="ECO:0007669"/>
    <property type="project" value="UniProtKB-KW"/>
</dbReference>
<feature type="region of interest" description="Disordered" evidence="16">
    <location>
        <begin position="402"/>
        <end position="421"/>
    </location>
</feature>
<dbReference type="PANTHER" id="PTHR20856">
    <property type="entry name" value="DNA-DIRECTED RNA POLYMERASE I SUBUNIT 2"/>
    <property type="match status" value="1"/>
</dbReference>
<keyword evidence="5 15" id="KW-0240">DNA-directed RNA polymerase</keyword>
<keyword evidence="7 15" id="KW-0548">Nucleotidyltransferase</keyword>
<keyword evidence="8" id="KW-0479">Metal-binding</keyword>
<dbReference type="InterPro" id="IPR007645">
    <property type="entry name" value="RNA_pol_Rpb2_3"/>
</dbReference>
<name>A0AAW1NM12_9CHLO</name>
<evidence type="ECO:0000256" key="5">
    <source>
        <dbReference type="ARBA" id="ARBA00022478"/>
    </source>
</evidence>
<evidence type="ECO:0000256" key="4">
    <source>
        <dbReference type="ARBA" id="ARBA00006835"/>
    </source>
</evidence>
<evidence type="ECO:0000256" key="12">
    <source>
        <dbReference type="ARBA" id="ARBA00023242"/>
    </source>
</evidence>
<dbReference type="InterPro" id="IPR007641">
    <property type="entry name" value="RNA_pol_Rpb2_7"/>
</dbReference>
<reference evidence="21 22" key="1">
    <citation type="journal article" date="2024" name="Nat. Commun.">
        <title>Phylogenomics reveals the evolutionary origins of lichenization in chlorophyte algae.</title>
        <authorList>
            <person name="Puginier C."/>
            <person name="Libourel C."/>
            <person name="Otte J."/>
            <person name="Skaloud P."/>
            <person name="Haon M."/>
            <person name="Grisel S."/>
            <person name="Petersen M."/>
            <person name="Berrin J.G."/>
            <person name="Delaux P.M."/>
            <person name="Dal Grande F."/>
            <person name="Keller J."/>
        </authorList>
    </citation>
    <scope>NUCLEOTIDE SEQUENCE [LARGE SCALE GENOMIC DNA]</scope>
    <source>
        <strain evidence="21 22">SAG 2036</strain>
    </source>
</reference>
<dbReference type="InterPro" id="IPR009674">
    <property type="entry name" value="Rpa2_dom_4"/>
</dbReference>
<organism evidence="21 22">
    <name type="scientific">Symbiochloris irregularis</name>
    <dbReference type="NCBI Taxonomy" id="706552"/>
    <lineage>
        <taxon>Eukaryota</taxon>
        <taxon>Viridiplantae</taxon>
        <taxon>Chlorophyta</taxon>
        <taxon>core chlorophytes</taxon>
        <taxon>Trebouxiophyceae</taxon>
        <taxon>Trebouxiales</taxon>
        <taxon>Trebouxiaceae</taxon>
        <taxon>Symbiochloris</taxon>
    </lineage>
</organism>
<evidence type="ECO:0000256" key="10">
    <source>
        <dbReference type="ARBA" id="ARBA00022833"/>
    </source>
</evidence>
<evidence type="ECO:0000256" key="7">
    <source>
        <dbReference type="ARBA" id="ARBA00022695"/>
    </source>
</evidence>
<dbReference type="Pfam" id="PF00562">
    <property type="entry name" value="RNA_pol_Rpb2_6"/>
    <property type="match status" value="1"/>
</dbReference>
<dbReference type="InterPro" id="IPR007121">
    <property type="entry name" value="RNA_pol_bsu_CS"/>
</dbReference>
<evidence type="ECO:0000259" key="18">
    <source>
        <dbReference type="Pfam" id="PF04560"/>
    </source>
</evidence>
<proteinExistence type="inferred from homology"/>
<evidence type="ECO:0000313" key="22">
    <source>
        <dbReference type="Proteomes" id="UP001465755"/>
    </source>
</evidence>